<comment type="caution">
    <text evidence="11">The sequence shown here is derived from an EMBL/GenBank/DDBJ whole genome shotgun (WGS) entry which is preliminary data.</text>
</comment>
<dbReference type="Proteomes" id="UP001602245">
    <property type="component" value="Unassembled WGS sequence"/>
</dbReference>
<feature type="transmembrane region" description="Helical" evidence="9">
    <location>
        <begin position="337"/>
        <end position="356"/>
    </location>
</feature>
<name>A0ABW6W3V5_9ACTN</name>
<evidence type="ECO:0000313" key="12">
    <source>
        <dbReference type="Proteomes" id="UP001602245"/>
    </source>
</evidence>
<evidence type="ECO:0000259" key="10">
    <source>
        <dbReference type="Pfam" id="PF00999"/>
    </source>
</evidence>
<feature type="transmembrane region" description="Helical" evidence="9">
    <location>
        <begin position="305"/>
        <end position="325"/>
    </location>
</feature>
<keyword evidence="7" id="KW-0406">Ion transport</keyword>
<keyword evidence="3" id="KW-0050">Antiport</keyword>
<evidence type="ECO:0000256" key="6">
    <source>
        <dbReference type="ARBA" id="ARBA00022989"/>
    </source>
</evidence>
<keyword evidence="8 9" id="KW-0472">Membrane</keyword>
<organism evidence="11 12">
    <name type="scientific">Paractinoplanes globisporus</name>
    <dbReference type="NCBI Taxonomy" id="113565"/>
    <lineage>
        <taxon>Bacteria</taxon>
        <taxon>Bacillati</taxon>
        <taxon>Actinomycetota</taxon>
        <taxon>Actinomycetes</taxon>
        <taxon>Micromonosporales</taxon>
        <taxon>Micromonosporaceae</taxon>
        <taxon>Paractinoplanes</taxon>
    </lineage>
</organism>
<feature type="transmembrane region" description="Helical" evidence="9">
    <location>
        <begin position="29"/>
        <end position="51"/>
    </location>
</feature>
<feature type="transmembrane region" description="Helical" evidence="9">
    <location>
        <begin position="194"/>
        <end position="215"/>
    </location>
</feature>
<evidence type="ECO:0000256" key="9">
    <source>
        <dbReference type="SAM" id="Phobius"/>
    </source>
</evidence>
<dbReference type="Pfam" id="PF00999">
    <property type="entry name" value="Na_H_Exchanger"/>
    <property type="match status" value="1"/>
</dbReference>
<feature type="transmembrane region" description="Helical" evidence="9">
    <location>
        <begin position="235"/>
        <end position="259"/>
    </location>
</feature>
<feature type="transmembrane region" description="Helical" evidence="9">
    <location>
        <begin position="368"/>
        <end position="392"/>
    </location>
</feature>
<keyword evidence="2" id="KW-0813">Transport</keyword>
<evidence type="ECO:0000256" key="3">
    <source>
        <dbReference type="ARBA" id="ARBA00022449"/>
    </source>
</evidence>
<evidence type="ECO:0000256" key="1">
    <source>
        <dbReference type="ARBA" id="ARBA00004651"/>
    </source>
</evidence>
<dbReference type="Gene3D" id="1.20.1530.20">
    <property type="match status" value="1"/>
</dbReference>
<keyword evidence="5 9" id="KW-0812">Transmembrane</keyword>
<proteinExistence type="predicted"/>
<feature type="domain" description="Cation/H+ exchanger transmembrane" evidence="10">
    <location>
        <begin position="18"/>
        <end position="390"/>
    </location>
</feature>
<evidence type="ECO:0000256" key="2">
    <source>
        <dbReference type="ARBA" id="ARBA00022448"/>
    </source>
</evidence>
<evidence type="ECO:0000256" key="7">
    <source>
        <dbReference type="ARBA" id="ARBA00023065"/>
    </source>
</evidence>
<keyword evidence="6 9" id="KW-1133">Transmembrane helix</keyword>
<dbReference type="EMBL" id="JBIAZU010000001">
    <property type="protein sequence ID" value="MFF5287981.1"/>
    <property type="molecule type" value="Genomic_DNA"/>
</dbReference>
<dbReference type="PANTHER" id="PTHR32507">
    <property type="entry name" value="NA(+)/H(+) ANTIPORTER 1"/>
    <property type="match status" value="1"/>
</dbReference>
<dbReference type="InterPro" id="IPR006153">
    <property type="entry name" value="Cation/H_exchanger_TM"/>
</dbReference>
<dbReference type="RefSeq" id="WP_387696474.1">
    <property type="nucleotide sequence ID" value="NZ_JBIAZU010000001.1"/>
</dbReference>
<feature type="transmembrane region" description="Helical" evidence="9">
    <location>
        <begin position="280"/>
        <end position="299"/>
    </location>
</feature>
<evidence type="ECO:0000256" key="5">
    <source>
        <dbReference type="ARBA" id="ARBA00022692"/>
    </source>
</evidence>
<sequence>MLAIVGTLLTVGVVLIAYAATSALLDRRGVTSAIVFMTAGLVVGGAGWFGAGAESEVAQRVTELALVLLLFSDSARIDLRALRSHVAWPGRLLLIGLPLTMLLGIGAGLLIFPGIGFAGAFLLSTMLCSTDAALGQRVVEDPAVPARVRQALDVESGLNDGLAVPFFLVALDISLATLDRGVPSAVFHNAASQIGWGLVGGVGVGVLAGLLFRWSEGKGWLHGQWVQLFTIASALTGYALAVTLGGSGFIAAFVGGMAFGHVSREHGLRATYFTEETGNLLAAVTWIGFGAVAVRHVWAEITWQVIAYAVLSLTVVRMIPVAVALARTGAGWPTVAFVGWFGPRGLATVVFALIAFEHGIPDADPVLTTVVVTVALSVVLHGLTALPLVAAYRRWYDGTGAEAKDTPVPRTRRRV</sequence>
<dbReference type="PANTHER" id="PTHR32507:SF8">
    <property type="entry name" value="CNH1P"/>
    <property type="match status" value="1"/>
</dbReference>
<evidence type="ECO:0000256" key="4">
    <source>
        <dbReference type="ARBA" id="ARBA00022475"/>
    </source>
</evidence>
<reference evidence="11 12" key="1">
    <citation type="submission" date="2024-10" db="EMBL/GenBank/DDBJ databases">
        <title>The Natural Products Discovery Center: Release of the First 8490 Sequenced Strains for Exploring Actinobacteria Biosynthetic Diversity.</title>
        <authorList>
            <person name="Kalkreuter E."/>
            <person name="Kautsar S.A."/>
            <person name="Yang D."/>
            <person name="Bader C.D."/>
            <person name="Teijaro C.N."/>
            <person name="Fluegel L."/>
            <person name="Davis C.M."/>
            <person name="Simpson J.R."/>
            <person name="Lauterbach L."/>
            <person name="Steele A.D."/>
            <person name="Gui C."/>
            <person name="Meng S."/>
            <person name="Li G."/>
            <person name="Viehrig K."/>
            <person name="Ye F."/>
            <person name="Su P."/>
            <person name="Kiefer A.F."/>
            <person name="Nichols A."/>
            <person name="Cepeda A.J."/>
            <person name="Yan W."/>
            <person name="Fan B."/>
            <person name="Jiang Y."/>
            <person name="Adhikari A."/>
            <person name="Zheng C.-J."/>
            <person name="Schuster L."/>
            <person name="Cowan T.M."/>
            <person name="Smanski M.J."/>
            <person name="Chevrette M.G."/>
            <person name="De Carvalho L.P.S."/>
            <person name="Shen B."/>
        </authorList>
    </citation>
    <scope>NUCLEOTIDE SEQUENCE [LARGE SCALE GENOMIC DNA]</scope>
    <source>
        <strain evidence="11 12">NPDC000087</strain>
    </source>
</reference>
<keyword evidence="4" id="KW-1003">Cell membrane</keyword>
<accession>A0ABW6W3V5</accession>
<evidence type="ECO:0000313" key="11">
    <source>
        <dbReference type="EMBL" id="MFF5287981.1"/>
    </source>
</evidence>
<feature type="transmembrane region" description="Helical" evidence="9">
    <location>
        <begin position="92"/>
        <end position="117"/>
    </location>
</feature>
<gene>
    <name evidence="11" type="ORF">ACFY35_00985</name>
</gene>
<evidence type="ECO:0000256" key="8">
    <source>
        <dbReference type="ARBA" id="ARBA00023136"/>
    </source>
</evidence>
<keyword evidence="12" id="KW-1185">Reference proteome</keyword>
<dbReference type="InterPro" id="IPR038770">
    <property type="entry name" value="Na+/solute_symporter_sf"/>
</dbReference>
<comment type="subcellular location">
    <subcellularLocation>
        <location evidence="1">Cell membrane</location>
        <topology evidence="1">Multi-pass membrane protein</topology>
    </subcellularLocation>
</comment>
<protein>
    <submittedName>
        <fullName evidence="11">Cation:proton antiporter</fullName>
    </submittedName>
</protein>